<keyword evidence="4 7" id="KW-1133">Transmembrane helix</keyword>
<dbReference type="InterPro" id="IPR005498">
    <property type="entry name" value="T4SS_VirB10/TraB/TrbI"/>
</dbReference>
<keyword evidence="3 7" id="KW-0812">Transmembrane</keyword>
<organism evidence="8 9">
    <name type="scientific">Fusobacterium animalis</name>
    <dbReference type="NCBI Taxonomy" id="76859"/>
    <lineage>
        <taxon>Bacteria</taxon>
        <taxon>Fusobacteriati</taxon>
        <taxon>Fusobacteriota</taxon>
        <taxon>Fusobacteriia</taxon>
        <taxon>Fusobacteriales</taxon>
        <taxon>Fusobacteriaceae</taxon>
        <taxon>Fusobacterium</taxon>
    </lineage>
</organism>
<evidence type="ECO:0000256" key="2">
    <source>
        <dbReference type="ARBA" id="ARBA00010265"/>
    </source>
</evidence>
<accession>A0A2B7YTR0</accession>
<evidence type="ECO:0000256" key="4">
    <source>
        <dbReference type="ARBA" id="ARBA00022989"/>
    </source>
</evidence>
<reference evidence="8 9" key="1">
    <citation type="submission" date="2017-06" db="EMBL/GenBank/DDBJ databases">
        <title>Draft genome sequence of Fusobacterium nucleatum subsp. animalis KCOM 1280 (=ChDC F318).</title>
        <authorList>
            <person name="Kook J.-K."/>
            <person name="Park S.-N."/>
            <person name="Lim Y.K."/>
            <person name="Roh H."/>
        </authorList>
    </citation>
    <scope>NUCLEOTIDE SEQUENCE [LARGE SCALE GENOMIC DNA]</scope>
    <source>
        <strain evidence="9">KCOM 1280 ( ChDC F318)</strain>
    </source>
</reference>
<dbReference type="EMBL" id="NJGJ01000001">
    <property type="protein sequence ID" value="PGH24705.1"/>
    <property type="molecule type" value="Genomic_DNA"/>
</dbReference>
<name>A0A2B7YTR0_9FUSO</name>
<dbReference type="InterPro" id="IPR042217">
    <property type="entry name" value="T4SS_VirB10/TrbI"/>
</dbReference>
<feature type="transmembrane region" description="Helical" evidence="7">
    <location>
        <begin position="32"/>
        <end position="49"/>
    </location>
</feature>
<gene>
    <name evidence="8" type="ORF">RN90_04315</name>
</gene>
<dbReference type="Gene3D" id="2.40.128.260">
    <property type="entry name" value="Type IV secretion system, VirB10/TraB/TrbI"/>
    <property type="match status" value="1"/>
</dbReference>
<feature type="compositionally biased region" description="Low complexity" evidence="6">
    <location>
        <begin position="1"/>
        <end position="19"/>
    </location>
</feature>
<comment type="caution">
    <text evidence="8">The sequence shown here is derived from an EMBL/GenBank/DDBJ whole genome shotgun (WGS) entry which is preliminary data.</text>
</comment>
<comment type="similarity">
    <text evidence="2">Belongs to the TrbI/VirB10 family.</text>
</comment>
<dbReference type="AlphaFoldDB" id="A0A2B7YTR0"/>
<evidence type="ECO:0000313" key="9">
    <source>
        <dbReference type="Proteomes" id="UP000226179"/>
    </source>
</evidence>
<comment type="subcellular location">
    <subcellularLocation>
        <location evidence="1">Membrane</location>
        <topology evidence="1">Single-pass membrane protein</topology>
    </subcellularLocation>
</comment>
<dbReference type="CDD" id="cd16429">
    <property type="entry name" value="VirB10"/>
    <property type="match status" value="1"/>
</dbReference>
<evidence type="ECO:0000313" key="8">
    <source>
        <dbReference type="EMBL" id="PGH24705.1"/>
    </source>
</evidence>
<dbReference type="RefSeq" id="WP_158411540.1">
    <property type="nucleotide sequence ID" value="NZ_CP077150.1"/>
</dbReference>
<sequence>MDFNNNQNEPQNQENSNMNYQPKKGTFFKKKIVYGFFMFIVLLIIFLTFRKEIFSSNDNNQNNKKVIKNEVAKENENPNLDNAQYGEEDMQDLSYDERDENGGLTEEELNYPVQGNDEENIAEQKSSEEIERENRLKQLQAESDAAFRSPTTITIANRPQTQEVDNKLLLAKSQANPIQDYDGNRQESKKNFLMNEQAQKFYQTNFLVEQLSEFELKAGDFIPATLQTGINSDLPSKVIVAVVSENVRDTIKGKHILIPQGTRVIGTYDSSVTFGQERLLVIWQRLIFPNGKSIGLDNMQGVDLSGKAGITGEIDNHFGTLLKGVVLSSIMGSAGAIVTDRKNDWRGAAAEGAGEQIVTIGDRFADRALSRQPTINIEPGTRLNIMVHSDLILEPYGE</sequence>
<evidence type="ECO:0000256" key="3">
    <source>
        <dbReference type="ARBA" id="ARBA00022692"/>
    </source>
</evidence>
<evidence type="ECO:0000256" key="1">
    <source>
        <dbReference type="ARBA" id="ARBA00004167"/>
    </source>
</evidence>
<dbReference type="Pfam" id="PF03743">
    <property type="entry name" value="TrbI"/>
    <property type="match status" value="1"/>
</dbReference>
<proteinExistence type="inferred from homology"/>
<evidence type="ECO:0000256" key="7">
    <source>
        <dbReference type="SAM" id="Phobius"/>
    </source>
</evidence>
<evidence type="ECO:0000256" key="6">
    <source>
        <dbReference type="SAM" id="MobiDB-lite"/>
    </source>
</evidence>
<protein>
    <submittedName>
        <fullName evidence="8">Conjugal transfer protein TrbI</fullName>
    </submittedName>
</protein>
<feature type="region of interest" description="Disordered" evidence="6">
    <location>
        <begin position="1"/>
        <end position="21"/>
    </location>
</feature>
<dbReference type="Proteomes" id="UP000226179">
    <property type="component" value="Unassembled WGS sequence"/>
</dbReference>
<evidence type="ECO:0000256" key="5">
    <source>
        <dbReference type="ARBA" id="ARBA00023136"/>
    </source>
</evidence>
<dbReference type="GO" id="GO:0016020">
    <property type="term" value="C:membrane"/>
    <property type="evidence" value="ECO:0007669"/>
    <property type="project" value="UniProtKB-SubCell"/>
</dbReference>
<feature type="region of interest" description="Disordered" evidence="6">
    <location>
        <begin position="109"/>
        <end position="130"/>
    </location>
</feature>
<keyword evidence="5 7" id="KW-0472">Membrane</keyword>